<keyword evidence="1" id="KW-0436">Ligase</keyword>
<dbReference type="Proteomes" id="UP001190700">
    <property type="component" value="Unassembled WGS sequence"/>
</dbReference>
<dbReference type="SUPFAM" id="SSF55681">
    <property type="entry name" value="Class II aaRS and biotin synthetases"/>
    <property type="match status" value="1"/>
</dbReference>
<feature type="domain" description="Aminoacyl-tRNA synthetase class II (D/K/N)" evidence="6">
    <location>
        <begin position="4"/>
        <end position="79"/>
    </location>
</feature>
<dbReference type="GO" id="GO:0006422">
    <property type="term" value="P:aspartyl-tRNA aminoacylation"/>
    <property type="evidence" value="ECO:0007669"/>
    <property type="project" value="TreeGrafter"/>
</dbReference>
<comment type="caution">
    <text evidence="7">The sequence shown here is derived from an EMBL/GenBank/DDBJ whole genome shotgun (WGS) entry which is preliminary data.</text>
</comment>
<protein>
    <recommendedName>
        <fullName evidence="6">Aminoacyl-tRNA synthetase class II (D/K/N) domain-containing protein</fullName>
    </recommendedName>
</protein>
<evidence type="ECO:0000256" key="5">
    <source>
        <dbReference type="ARBA" id="ARBA00023146"/>
    </source>
</evidence>
<keyword evidence="4" id="KW-0648">Protein biosynthesis</keyword>
<organism evidence="7 8">
    <name type="scientific">Cymbomonas tetramitiformis</name>
    <dbReference type="NCBI Taxonomy" id="36881"/>
    <lineage>
        <taxon>Eukaryota</taxon>
        <taxon>Viridiplantae</taxon>
        <taxon>Chlorophyta</taxon>
        <taxon>Pyramimonadophyceae</taxon>
        <taxon>Pyramimonadales</taxon>
        <taxon>Pyramimonadaceae</taxon>
        <taxon>Cymbomonas</taxon>
    </lineage>
</organism>
<dbReference type="PANTHER" id="PTHR22594">
    <property type="entry name" value="ASPARTYL/LYSYL-TRNA SYNTHETASE"/>
    <property type="match status" value="1"/>
</dbReference>
<dbReference type="InterPro" id="IPR045864">
    <property type="entry name" value="aa-tRNA-synth_II/BPL/LPL"/>
</dbReference>
<keyword evidence="8" id="KW-1185">Reference proteome</keyword>
<dbReference type="GO" id="GO:0005524">
    <property type="term" value="F:ATP binding"/>
    <property type="evidence" value="ECO:0007669"/>
    <property type="project" value="UniProtKB-KW"/>
</dbReference>
<dbReference type="PANTHER" id="PTHR22594:SF5">
    <property type="entry name" value="ASPARTATE--TRNA LIGASE, MITOCHONDRIAL"/>
    <property type="match status" value="1"/>
</dbReference>
<evidence type="ECO:0000256" key="4">
    <source>
        <dbReference type="ARBA" id="ARBA00022917"/>
    </source>
</evidence>
<dbReference type="InterPro" id="IPR004364">
    <property type="entry name" value="Aa-tRNA-synt_II"/>
</dbReference>
<dbReference type="Gene3D" id="3.30.930.10">
    <property type="entry name" value="Bira Bifunctional Protein, Domain 2"/>
    <property type="match status" value="1"/>
</dbReference>
<dbReference type="AlphaFoldDB" id="A0AAE0GSC8"/>
<evidence type="ECO:0000256" key="3">
    <source>
        <dbReference type="ARBA" id="ARBA00022840"/>
    </source>
</evidence>
<reference evidence="7 8" key="1">
    <citation type="journal article" date="2015" name="Genome Biol. Evol.">
        <title>Comparative Genomics of a Bacterivorous Green Alga Reveals Evolutionary Causalities and Consequences of Phago-Mixotrophic Mode of Nutrition.</title>
        <authorList>
            <person name="Burns J.A."/>
            <person name="Paasch A."/>
            <person name="Narechania A."/>
            <person name="Kim E."/>
        </authorList>
    </citation>
    <scope>NUCLEOTIDE SEQUENCE [LARGE SCALE GENOMIC DNA]</scope>
    <source>
        <strain evidence="7 8">PLY_AMNH</strain>
    </source>
</reference>
<keyword evidence="2" id="KW-0547">Nucleotide-binding</keyword>
<dbReference type="EMBL" id="LGRX02002764">
    <property type="protein sequence ID" value="KAK3283469.1"/>
    <property type="molecule type" value="Genomic_DNA"/>
</dbReference>
<gene>
    <name evidence="7" type="ORF">CYMTET_8832</name>
</gene>
<evidence type="ECO:0000256" key="1">
    <source>
        <dbReference type="ARBA" id="ARBA00022598"/>
    </source>
</evidence>
<keyword evidence="3" id="KW-0067">ATP-binding</keyword>
<proteinExistence type="predicted"/>
<sequence length="202" mass="22008">MEQIGGGSLRIYRRDIQERVFDAIGLSQEEATEKFGYLLEAFDSGGAPPHGGIAFGLDRLVMLLANETSIRDAIAFPKTTQAQCLLTEAPGLVTAEQFKNSDEHYESDKATARKPTLNLSHATIASEFNTSQQPPTVVQNDLTGWQQRVAQHQSPLLSMHDFATPDFVQPVEYEVSSEGSKCGDPGAPVTALATRTTLDLQE</sequence>
<dbReference type="Pfam" id="PF00152">
    <property type="entry name" value="tRNA-synt_2"/>
    <property type="match status" value="1"/>
</dbReference>
<dbReference type="GO" id="GO:0004815">
    <property type="term" value="F:aspartate-tRNA ligase activity"/>
    <property type="evidence" value="ECO:0007669"/>
    <property type="project" value="TreeGrafter"/>
</dbReference>
<keyword evidence="5" id="KW-0030">Aminoacyl-tRNA synthetase</keyword>
<evidence type="ECO:0000259" key="6">
    <source>
        <dbReference type="Pfam" id="PF00152"/>
    </source>
</evidence>
<accession>A0AAE0GSC8</accession>
<evidence type="ECO:0000313" key="7">
    <source>
        <dbReference type="EMBL" id="KAK3283469.1"/>
    </source>
</evidence>
<evidence type="ECO:0000313" key="8">
    <source>
        <dbReference type="Proteomes" id="UP001190700"/>
    </source>
</evidence>
<dbReference type="GO" id="GO:0005739">
    <property type="term" value="C:mitochondrion"/>
    <property type="evidence" value="ECO:0007669"/>
    <property type="project" value="TreeGrafter"/>
</dbReference>
<name>A0AAE0GSC8_9CHLO</name>
<evidence type="ECO:0000256" key="2">
    <source>
        <dbReference type="ARBA" id="ARBA00022741"/>
    </source>
</evidence>